<organism evidence="1 2">
    <name type="scientific">Neorhizobium huautlense</name>
    <dbReference type="NCBI Taxonomy" id="67774"/>
    <lineage>
        <taxon>Bacteria</taxon>
        <taxon>Pseudomonadati</taxon>
        <taxon>Pseudomonadota</taxon>
        <taxon>Alphaproteobacteria</taxon>
        <taxon>Hyphomicrobiales</taxon>
        <taxon>Rhizobiaceae</taxon>
        <taxon>Rhizobium/Agrobacterium group</taxon>
        <taxon>Neorhizobium</taxon>
    </lineage>
</organism>
<proteinExistence type="predicted"/>
<dbReference type="EMBL" id="JAUSRF010000020">
    <property type="protein sequence ID" value="MDP9839862.1"/>
    <property type="molecule type" value="Genomic_DNA"/>
</dbReference>
<evidence type="ECO:0000313" key="1">
    <source>
        <dbReference type="EMBL" id="MDP9839862.1"/>
    </source>
</evidence>
<gene>
    <name evidence="1" type="ORF">J2T09_004642</name>
</gene>
<accession>A0ABT9PZH3</accession>
<protein>
    <submittedName>
        <fullName evidence="1">Uncharacterized protein</fullName>
    </submittedName>
</protein>
<reference evidence="1 2" key="1">
    <citation type="submission" date="2023-07" db="EMBL/GenBank/DDBJ databases">
        <title>Sorghum-associated microbial communities from plants grown in Nebraska, USA.</title>
        <authorList>
            <person name="Schachtman D."/>
        </authorList>
    </citation>
    <scope>NUCLEOTIDE SEQUENCE [LARGE SCALE GENOMIC DNA]</scope>
    <source>
        <strain evidence="1 2">DS1307</strain>
    </source>
</reference>
<comment type="caution">
    <text evidence="1">The sequence shown here is derived from an EMBL/GenBank/DDBJ whole genome shotgun (WGS) entry which is preliminary data.</text>
</comment>
<keyword evidence="2" id="KW-1185">Reference proteome</keyword>
<evidence type="ECO:0000313" key="2">
    <source>
        <dbReference type="Proteomes" id="UP001241472"/>
    </source>
</evidence>
<dbReference type="Proteomes" id="UP001241472">
    <property type="component" value="Unassembled WGS sequence"/>
</dbReference>
<name>A0ABT9PZH3_9HYPH</name>
<sequence>MTIEQAVDQVEIARSATSRAYGQLPGDMGFSTGGKSCGFLMSGMDPFDITTLAQRLCHPVQTVTDDAIYPLHAGGMENLRQNVGDLGFHARLL</sequence>